<dbReference type="EMBL" id="AP006498">
    <property type="protein sequence ID" value="BAM81932.1"/>
    <property type="molecule type" value="Genomic_DNA"/>
</dbReference>
<protein>
    <submittedName>
        <fullName evidence="1">Uncharacterized protein</fullName>
    </submittedName>
</protein>
<name>M1VFX7_CYAM1</name>
<dbReference type="AlphaFoldDB" id="M1VFX7"/>
<accession>M1VFX7</accession>
<reference evidence="1 2" key="2">
    <citation type="journal article" date="2007" name="BMC Biol.">
        <title>A 100%-complete sequence reveals unusually simple genomic features in the hot-spring red alga Cyanidioschyzon merolae.</title>
        <authorList>
            <person name="Nozaki H."/>
            <person name="Takano H."/>
            <person name="Misumi O."/>
            <person name="Terasawa K."/>
            <person name="Matsuzaki M."/>
            <person name="Maruyama S."/>
            <person name="Nishida K."/>
            <person name="Yagisawa F."/>
            <person name="Yoshida Y."/>
            <person name="Fujiwara T."/>
            <person name="Takio S."/>
            <person name="Tamura K."/>
            <person name="Chung S.J."/>
            <person name="Nakamura S."/>
            <person name="Kuroiwa H."/>
            <person name="Tanaka K."/>
            <person name="Sato N."/>
            <person name="Kuroiwa T."/>
        </authorList>
    </citation>
    <scope>NUCLEOTIDE SEQUENCE [LARGE SCALE GENOMIC DNA]</scope>
    <source>
        <strain evidence="1 2">10D</strain>
    </source>
</reference>
<reference evidence="1 2" key="1">
    <citation type="journal article" date="2004" name="Nature">
        <title>Genome sequence of the ultrasmall unicellular red alga Cyanidioschyzon merolae 10D.</title>
        <authorList>
            <person name="Matsuzaki M."/>
            <person name="Misumi O."/>
            <person name="Shin-i T."/>
            <person name="Maruyama S."/>
            <person name="Takahara M."/>
            <person name="Miyagishima S."/>
            <person name="Mori T."/>
            <person name="Nishida K."/>
            <person name="Yagisawa F."/>
            <person name="Nishida K."/>
            <person name="Yoshida Y."/>
            <person name="Nishimura Y."/>
            <person name="Nakao S."/>
            <person name="Kobayashi T."/>
            <person name="Momoyama Y."/>
            <person name="Higashiyama T."/>
            <person name="Minoda A."/>
            <person name="Sano M."/>
            <person name="Nomoto H."/>
            <person name="Oishi K."/>
            <person name="Hayashi H."/>
            <person name="Ohta F."/>
            <person name="Nishizaka S."/>
            <person name="Haga S."/>
            <person name="Miura S."/>
            <person name="Morishita T."/>
            <person name="Kabeya Y."/>
            <person name="Terasawa K."/>
            <person name="Suzuki Y."/>
            <person name="Ishii Y."/>
            <person name="Asakawa S."/>
            <person name="Takano H."/>
            <person name="Ohta N."/>
            <person name="Kuroiwa H."/>
            <person name="Tanaka K."/>
            <person name="Shimizu N."/>
            <person name="Sugano S."/>
            <person name="Sato N."/>
            <person name="Nozaki H."/>
            <person name="Ogasawara N."/>
            <person name="Kohara Y."/>
            <person name="Kuroiwa T."/>
        </authorList>
    </citation>
    <scope>NUCLEOTIDE SEQUENCE [LARGE SCALE GENOMIC DNA]</scope>
    <source>
        <strain evidence="1 2">10D</strain>
    </source>
</reference>
<keyword evidence="2" id="KW-1185">Reference proteome</keyword>
<evidence type="ECO:0000313" key="2">
    <source>
        <dbReference type="Proteomes" id="UP000007014"/>
    </source>
</evidence>
<gene>
    <name evidence="1" type="ORF">CYME_CMP350C</name>
</gene>
<organism evidence="1 2">
    <name type="scientific">Cyanidioschyzon merolae (strain NIES-3377 / 10D)</name>
    <name type="common">Unicellular red alga</name>
    <dbReference type="NCBI Taxonomy" id="280699"/>
    <lineage>
        <taxon>Eukaryota</taxon>
        <taxon>Rhodophyta</taxon>
        <taxon>Bangiophyceae</taxon>
        <taxon>Cyanidiales</taxon>
        <taxon>Cyanidiaceae</taxon>
        <taxon>Cyanidioschyzon</taxon>
    </lineage>
</organism>
<dbReference type="GeneID" id="16995934"/>
<dbReference type="HOGENOM" id="CLU_1470219_0_0_1"/>
<proteinExistence type="predicted"/>
<sequence length="184" mass="20475">MSTQELFVYHPNMEPSPRLGSTFRCSVVLQFMEPVCTCLQSRYCSTAGRMQRSRLQGACGVRFSRARPLLRMQAAKGFGRDASKEPGYLSPEEVREAIRFLVNSAADPAAATLRQRLRRQLRKQYGPVIQCGACHGKRRSVCLMCNGSCKMKGFLGDEVPCYPCQGTGLGRPCRECNGMGFFSL</sequence>
<dbReference type="Gramene" id="CMP350CT">
    <property type="protein sequence ID" value="CMP350CT"/>
    <property type="gene ID" value="CMP350C"/>
</dbReference>
<dbReference type="Proteomes" id="UP000007014">
    <property type="component" value="Chromosome 16"/>
</dbReference>
<evidence type="ECO:0000313" key="1">
    <source>
        <dbReference type="EMBL" id="BAM81932.1"/>
    </source>
</evidence>
<dbReference type="RefSeq" id="XP_005537968.1">
    <property type="nucleotide sequence ID" value="XM_005537911.1"/>
</dbReference>
<dbReference type="KEGG" id="cme:CYME_CMP350C"/>